<evidence type="ECO:0000313" key="2">
    <source>
        <dbReference type="EMBL" id="OGZ61917.1"/>
    </source>
</evidence>
<evidence type="ECO:0000313" key="3">
    <source>
        <dbReference type="Proteomes" id="UP000178509"/>
    </source>
</evidence>
<dbReference type="EMBL" id="MHOJ01000032">
    <property type="protein sequence ID" value="OGZ61917.1"/>
    <property type="molecule type" value="Genomic_DNA"/>
</dbReference>
<dbReference type="STRING" id="1802164.A3H51_02875"/>
<dbReference type="Pfam" id="PF00856">
    <property type="entry name" value="SET"/>
    <property type="match status" value="1"/>
</dbReference>
<organism evidence="2 3">
    <name type="scientific">Candidatus Spechtbacteria bacterium RIFCSPLOWO2_02_FULL_38_8</name>
    <dbReference type="NCBI Taxonomy" id="1802164"/>
    <lineage>
        <taxon>Bacteria</taxon>
        <taxon>Candidatus Spechtiibacteriota</taxon>
    </lineage>
</organism>
<reference evidence="2 3" key="1">
    <citation type="journal article" date="2016" name="Nat. Commun.">
        <title>Thousands of microbial genomes shed light on interconnected biogeochemical processes in an aquifer system.</title>
        <authorList>
            <person name="Anantharaman K."/>
            <person name="Brown C.T."/>
            <person name="Hug L.A."/>
            <person name="Sharon I."/>
            <person name="Castelle C.J."/>
            <person name="Probst A.J."/>
            <person name="Thomas B.C."/>
            <person name="Singh A."/>
            <person name="Wilkins M.J."/>
            <person name="Karaoz U."/>
            <person name="Brodie E.L."/>
            <person name="Williams K.H."/>
            <person name="Hubbard S.S."/>
            <person name="Banfield J.F."/>
        </authorList>
    </citation>
    <scope>NUCLEOTIDE SEQUENCE [LARGE SCALE GENOMIC DNA]</scope>
</reference>
<sequence>MKSYLSLKVEKRQSKIDPSGRGLFSKEFIKKDEIIGIKAGYIIEKQEFNKSGGFSSKTGEATLQIADNFFLGPLNSEEIQNTMMSVNHSCSPNIGFMGNTIVVAMRDIKKGEELTTDYAMHINYPEFNMECLCNQKECRKAITGQDWKDKKLQKKYGKYFSSYLKEKF</sequence>
<dbReference type="Proteomes" id="UP000178509">
    <property type="component" value="Unassembled WGS sequence"/>
</dbReference>
<protein>
    <recommendedName>
        <fullName evidence="1">SET domain-containing protein</fullName>
    </recommendedName>
</protein>
<proteinExistence type="predicted"/>
<dbReference type="PROSITE" id="PS50280">
    <property type="entry name" value="SET"/>
    <property type="match status" value="1"/>
</dbReference>
<evidence type="ECO:0000259" key="1">
    <source>
        <dbReference type="PROSITE" id="PS50280"/>
    </source>
</evidence>
<gene>
    <name evidence="2" type="ORF">A3H51_02875</name>
</gene>
<name>A0A1G2HHF8_9BACT</name>
<dbReference type="InterPro" id="IPR046341">
    <property type="entry name" value="SET_dom_sf"/>
</dbReference>
<dbReference type="SMART" id="SM00317">
    <property type="entry name" value="SET"/>
    <property type="match status" value="1"/>
</dbReference>
<dbReference type="AlphaFoldDB" id="A0A1G2HHF8"/>
<comment type="caution">
    <text evidence="2">The sequence shown here is derived from an EMBL/GenBank/DDBJ whole genome shotgun (WGS) entry which is preliminary data.</text>
</comment>
<accession>A0A1G2HHF8</accession>
<feature type="domain" description="SET" evidence="1">
    <location>
        <begin position="7"/>
        <end position="119"/>
    </location>
</feature>
<dbReference type="SUPFAM" id="SSF82199">
    <property type="entry name" value="SET domain"/>
    <property type="match status" value="1"/>
</dbReference>
<dbReference type="InterPro" id="IPR001214">
    <property type="entry name" value="SET_dom"/>
</dbReference>
<dbReference type="Gene3D" id="2.170.270.10">
    <property type="entry name" value="SET domain"/>
    <property type="match status" value="1"/>
</dbReference>